<comment type="caution">
    <text evidence="4">The sequence shown here is derived from an EMBL/GenBank/DDBJ whole genome shotgun (WGS) entry which is preliminary data.</text>
</comment>
<dbReference type="InterPro" id="IPR050266">
    <property type="entry name" value="AB_hydrolase_sf"/>
</dbReference>
<feature type="domain" description="AB hydrolase-1" evidence="3">
    <location>
        <begin position="32"/>
        <end position="136"/>
    </location>
</feature>
<dbReference type="PANTHER" id="PTHR43798:SF31">
    <property type="entry name" value="AB HYDROLASE SUPERFAMILY PROTEIN YCLE"/>
    <property type="match status" value="1"/>
</dbReference>
<evidence type="ECO:0000259" key="3">
    <source>
        <dbReference type="Pfam" id="PF00561"/>
    </source>
</evidence>
<evidence type="ECO:0000256" key="2">
    <source>
        <dbReference type="SAM" id="MobiDB-lite"/>
    </source>
</evidence>
<sequence>MALLTDVPDPQWVMAGDGVRIATYAFGEPSAPVVVAVHGFSSSAADNWVITGWVRDLTNAGFRVLAYDQRGHGASGKPHDPSAYSMDQLVADLETVVDTWLLDDVGYLGYSLGGRVGWFGAIELPHHITRAVLGGISDGDRLAGFDLDAARLHAATGAPIADRLTHAYVSVAERNPANDVEALIALVEGMRGGAQPDPAEAPQQPVLFATGTEDSIIDISRELAAATPHGRFLEIPGRTHFNAPPSREFRRAGVEFLREGSSSRPTACSPEQGIHRLRRVDERLIELVVVVDEPQHVDLGPDAVRLPEDGLRLEVRLVAETRHVDEGVPLVDIDGVEVLRPGPEAQGRLRGLAAVRVGVVGAARLRLVFGVDRLGQRGAHELLGGILREQHARVELRDVDAGRVAGAGLRGRAGAGGRTPGSGCGRGLNAGRSPDSE</sequence>
<keyword evidence="1" id="KW-0378">Hydrolase</keyword>
<dbReference type="InterPro" id="IPR000073">
    <property type="entry name" value="AB_hydrolase_1"/>
</dbReference>
<organism evidence="4 5">
    <name type="scientific">Pseudolysinimonas kribbensis</name>
    <dbReference type="NCBI Taxonomy" id="433641"/>
    <lineage>
        <taxon>Bacteria</taxon>
        <taxon>Bacillati</taxon>
        <taxon>Actinomycetota</taxon>
        <taxon>Actinomycetes</taxon>
        <taxon>Micrococcales</taxon>
        <taxon>Microbacteriaceae</taxon>
        <taxon>Pseudolysinimonas</taxon>
    </lineage>
</organism>
<evidence type="ECO:0000313" key="5">
    <source>
        <dbReference type="Proteomes" id="UP001157034"/>
    </source>
</evidence>
<dbReference type="EMBL" id="BSVB01000001">
    <property type="protein sequence ID" value="GMA96361.1"/>
    <property type="molecule type" value="Genomic_DNA"/>
</dbReference>
<reference evidence="5" key="1">
    <citation type="journal article" date="2019" name="Int. J. Syst. Evol. Microbiol.">
        <title>The Global Catalogue of Microorganisms (GCM) 10K type strain sequencing project: providing services to taxonomists for standard genome sequencing and annotation.</title>
        <authorList>
            <consortium name="The Broad Institute Genomics Platform"/>
            <consortium name="The Broad Institute Genome Sequencing Center for Infectious Disease"/>
            <person name="Wu L."/>
            <person name="Ma J."/>
        </authorList>
    </citation>
    <scope>NUCLEOTIDE SEQUENCE [LARGE SCALE GENOMIC DNA]</scope>
    <source>
        <strain evidence="5">NBRC 108894</strain>
    </source>
</reference>
<dbReference type="PANTHER" id="PTHR43798">
    <property type="entry name" value="MONOACYLGLYCEROL LIPASE"/>
    <property type="match status" value="1"/>
</dbReference>
<proteinExistence type="predicted"/>
<protein>
    <recommendedName>
        <fullName evidence="3">AB hydrolase-1 domain-containing protein</fullName>
    </recommendedName>
</protein>
<dbReference type="SUPFAM" id="SSF53474">
    <property type="entry name" value="alpha/beta-Hydrolases"/>
    <property type="match status" value="1"/>
</dbReference>
<dbReference type="RefSeq" id="WP_348534960.1">
    <property type="nucleotide sequence ID" value="NZ_BSVB01000001.1"/>
</dbReference>
<dbReference type="Pfam" id="PF00561">
    <property type="entry name" value="Abhydrolase_1"/>
    <property type="match status" value="1"/>
</dbReference>
<feature type="region of interest" description="Disordered" evidence="2">
    <location>
        <begin position="408"/>
        <end position="437"/>
    </location>
</feature>
<feature type="compositionally biased region" description="Gly residues" evidence="2">
    <location>
        <begin position="408"/>
        <end position="428"/>
    </location>
</feature>
<accession>A0ABQ6K9H6</accession>
<name>A0ABQ6K9H6_9MICO</name>
<evidence type="ECO:0000256" key="1">
    <source>
        <dbReference type="ARBA" id="ARBA00022801"/>
    </source>
</evidence>
<evidence type="ECO:0000313" key="4">
    <source>
        <dbReference type="EMBL" id="GMA96361.1"/>
    </source>
</evidence>
<dbReference type="Gene3D" id="3.40.50.1820">
    <property type="entry name" value="alpha/beta hydrolase"/>
    <property type="match status" value="1"/>
</dbReference>
<dbReference type="Proteomes" id="UP001157034">
    <property type="component" value="Unassembled WGS sequence"/>
</dbReference>
<dbReference type="InterPro" id="IPR029058">
    <property type="entry name" value="AB_hydrolase_fold"/>
</dbReference>
<gene>
    <name evidence="4" type="ORF">GCM10025881_31850</name>
</gene>
<keyword evidence="5" id="KW-1185">Reference proteome</keyword>